<evidence type="ECO:0000313" key="2">
    <source>
        <dbReference type="EMBL" id="GJE96381.1"/>
    </source>
</evidence>
<dbReference type="AlphaFoldDB" id="A0A9P3GJZ5"/>
<organism evidence="2 3">
    <name type="scientific">Phanerochaete sordida</name>
    <dbReference type="NCBI Taxonomy" id="48140"/>
    <lineage>
        <taxon>Eukaryota</taxon>
        <taxon>Fungi</taxon>
        <taxon>Dikarya</taxon>
        <taxon>Basidiomycota</taxon>
        <taxon>Agaricomycotina</taxon>
        <taxon>Agaricomycetes</taxon>
        <taxon>Polyporales</taxon>
        <taxon>Phanerochaetaceae</taxon>
        <taxon>Phanerochaete</taxon>
    </lineage>
</organism>
<dbReference type="PROSITE" id="PS00028">
    <property type="entry name" value="ZINC_FINGER_C2H2_1"/>
    <property type="match status" value="1"/>
</dbReference>
<comment type="caution">
    <text evidence="2">The sequence shown here is derived from an EMBL/GenBank/DDBJ whole genome shotgun (WGS) entry which is preliminary data.</text>
</comment>
<evidence type="ECO:0000313" key="3">
    <source>
        <dbReference type="Proteomes" id="UP000703269"/>
    </source>
</evidence>
<accession>A0A9P3GJZ5</accession>
<feature type="domain" description="C2H2-type" evidence="1">
    <location>
        <begin position="39"/>
        <end position="60"/>
    </location>
</feature>
<gene>
    <name evidence="2" type="ORF">PsYK624_125770</name>
</gene>
<reference evidence="2 3" key="1">
    <citation type="submission" date="2021-08" db="EMBL/GenBank/DDBJ databases">
        <title>Draft Genome Sequence of Phanerochaete sordida strain YK-624.</title>
        <authorList>
            <person name="Mori T."/>
            <person name="Dohra H."/>
            <person name="Suzuki T."/>
            <person name="Kawagishi H."/>
            <person name="Hirai H."/>
        </authorList>
    </citation>
    <scope>NUCLEOTIDE SEQUENCE [LARGE SCALE GENOMIC DNA]</scope>
    <source>
        <strain evidence="2 3">YK-624</strain>
    </source>
</reference>
<protein>
    <recommendedName>
        <fullName evidence="1">C2H2-type domain-containing protein</fullName>
    </recommendedName>
</protein>
<evidence type="ECO:0000259" key="1">
    <source>
        <dbReference type="PROSITE" id="PS00028"/>
    </source>
</evidence>
<sequence length="202" mass="22786">METISMTAETPPSGLCRPCHPDDIYSRHEFMLMVTVSHCQLCHLQFMGQGLARLHEELVHRGESVCKPRNEYFTDANKWQYVYRWTAALVAQTALELVQTEGPGSILAQVTYDKLFRLELAARATRSRVELLLEAVKQRAALLRLAAELSCRPVVVNRNVKIDDHFIRGMLWDVTSRESEAVSALQEEDATALLSLSSLSQA</sequence>
<dbReference type="InterPro" id="IPR013087">
    <property type="entry name" value="Znf_C2H2_type"/>
</dbReference>
<keyword evidence="3" id="KW-1185">Reference proteome</keyword>
<proteinExistence type="predicted"/>
<dbReference type="EMBL" id="BPQB01000059">
    <property type="protein sequence ID" value="GJE96381.1"/>
    <property type="molecule type" value="Genomic_DNA"/>
</dbReference>
<dbReference type="Proteomes" id="UP000703269">
    <property type="component" value="Unassembled WGS sequence"/>
</dbReference>
<name>A0A9P3GJZ5_9APHY</name>